<evidence type="ECO:0000313" key="6">
    <source>
        <dbReference type="Proteomes" id="UP001500618"/>
    </source>
</evidence>
<proteinExistence type="inferred from homology"/>
<keyword evidence="6" id="KW-1185">Reference proteome</keyword>
<dbReference type="Gene3D" id="1.25.40.10">
    <property type="entry name" value="Tetratricopeptide repeat domain"/>
    <property type="match status" value="3"/>
</dbReference>
<dbReference type="SMART" id="SM00028">
    <property type="entry name" value="TPR"/>
    <property type="match status" value="4"/>
</dbReference>
<dbReference type="Pfam" id="PF00486">
    <property type="entry name" value="Trans_reg_C"/>
    <property type="match status" value="1"/>
</dbReference>
<reference evidence="5 6" key="1">
    <citation type="journal article" date="2019" name="Int. J. Syst. Evol. Microbiol.">
        <title>The Global Catalogue of Microorganisms (GCM) 10K type strain sequencing project: providing services to taxonomists for standard genome sequencing and annotation.</title>
        <authorList>
            <consortium name="The Broad Institute Genomics Platform"/>
            <consortium name="The Broad Institute Genome Sequencing Center for Infectious Disease"/>
            <person name="Wu L."/>
            <person name="Ma J."/>
        </authorList>
    </citation>
    <scope>NUCLEOTIDE SEQUENCE [LARGE SCALE GENOMIC DNA]</scope>
    <source>
        <strain evidence="5 6">JCM 14718</strain>
    </source>
</reference>
<dbReference type="PROSITE" id="PS51755">
    <property type="entry name" value="OMPR_PHOB"/>
    <property type="match status" value="1"/>
</dbReference>
<dbReference type="InterPro" id="IPR027417">
    <property type="entry name" value="P-loop_NTPase"/>
</dbReference>
<dbReference type="CDD" id="cd15831">
    <property type="entry name" value="BTAD"/>
    <property type="match status" value="1"/>
</dbReference>
<dbReference type="Pfam" id="PF13424">
    <property type="entry name" value="TPR_12"/>
    <property type="match status" value="1"/>
</dbReference>
<dbReference type="InterPro" id="IPR011990">
    <property type="entry name" value="TPR-like_helical_dom_sf"/>
</dbReference>
<comment type="similarity">
    <text evidence="1">Belongs to the AfsR/DnrI/RedD regulatory family.</text>
</comment>
<organism evidence="5 6">
    <name type="scientific">Fodinicola feengrottensis</name>
    <dbReference type="NCBI Taxonomy" id="435914"/>
    <lineage>
        <taxon>Bacteria</taxon>
        <taxon>Bacillati</taxon>
        <taxon>Actinomycetota</taxon>
        <taxon>Actinomycetes</taxon>
        <taxon>Mycobacteriales</taxon>
        <taxon>Fodinicola</taxon>
    </lineage>
</organism>
<dbReference type="Pfam" id="PF25872">
    <property type="entry name" value="HTH_77"/>
    <property type="match status" value="1"/>
</dbReference>
<dbReference type="SMART" id="SM00862">
    <property type="entry name" value="Trans_reg_C"/>
    <property type="match status" value="1"/>
</dbReference>
<evidence type="ECO:0000256" key="3">
    <source>
        <dbReference type="PROSITE-ProRule" id="PRU01091"/>
    </source>
</evidence>
<dbReference type="SUPFAM" id="SSF46894">
    <property type="entry name" value="C-terminal effector domain of the bipartite response regulators"/>
    <property type="match status" value="1"/>
</dbReference>
<sequence>MRAYGVAMRFGVLGPLAVWTVDGLPVRVPEVKVRALLADLLVHAGHPVSADRLADDLWGDRLPANPANSLQTKVSQLRRALAPHGRELVGYEPAGYVLRTSAVDVLRFQELLRQAAENADVRGKVALLTEALALWRGPALADFADEEFARPAIVRWQEQRLTAYEDRAQASLLLAEAGTVADELAPWVAVHPFRELLRALHLRALDAVGRRREALDSYRELRKRMVDELGIEPGPEVVAAHQAILEQAPVRVRTNLPASVSALVGRDDARDTVRRLLETSRLVTLTGPGGVGKTALALETARQLEFPDGCWWVEWAAVERDAPEAVLVDVVLAALDIRSGSLDDVLRSRLLVLDNCEHVIESAAHLIARLLAVAPDVRVLATSREPLGIAGERVWAVPPLPESSAMELFVARATAAAPEFSLNADDEPTLAAICQRLEGIALAVELAATRVRALGVAELAARLDPFLTLANGKRDVPARQRTLRAVIDWSWELLSDPERAVLRRLAVHADGCALSAAEAVCSGEGVENGEVVDLLARLIDRSLVVVAGARYRLLESVAAYGREQLGAEAVRTCQKHLAYYLSLAERAALELRGSQQRQWLSRLDVEAANLRAALDFAVQQGEVDTALRLVNALAWYWFLRGRLAEAVRSLAAALALAGDSRYRAETACWHVGIAMLAGQPVPASPSIADDRARWFFGFVRSDFGDPADSEALVAEALAAFQASGDRWGMAAALSTSAKLASIRGDFVGMREYGEQSLAIFAELGDCWGQLQATEWLGEVAEIHGEYELGRKLGRDALAMAEDLGLWPQAADRLSWLGRIETMTGDFVRARELHERALRLAREQGYLPGQAFAEMNLGCAARREGKFDEAERLLTGVLSKHPDPGPARVISLAELGFIAESRGDGRAARTFHQDGLAAARALRDRRAIATALEGLAGAEVVDGRVEEAARLLASADELRQSLGLPVADRFDADRISTAIAISGG</sequence>
<dbReference type="SUPFAM" id="SSF52540">
    <property type="entry name" value="P-loop containing nucleoside triphosphate hydrolases"/>
    <property type="match status" value="1"/>
</dbReference>
<dbReference type="EMBL" id="BAAANY010000003">
    <property type="protein sequence ID" value="GAA1662916.1"/>
    <property type="molecule type" value="Genomic_DNA"/>
</dbReference>
<feature type="DNA-binding region" description="OmpR/PhoB-type" evidence="3">
    <location>
        <begin position="1"/>
        <end position="100"/>
    </location>
</feature>
<comment type="caution">
    <text evidence="5">The sequence shown here is derived from an EMBL/GenBank/DDBJ whole genome shotgun (WGS) entry which is preliminary data.</text>
</comment>
<dbReference type="Proteomes" id="UP001500618">
    <property type="component" value="Unassembled WGS sequence"/>
</dbReference>
<accession>A0ABN2G102</accession>
<dbReference type="SMART" id="SM01043">
    <property type="entry name" value="BTAD"/>
    <property type="match status" value="1"/>
</dbReference>
<dbReference type="InterPro" id="IPR016032">
    <property type="entry name" value="Sig_transdc_resp-reg_C-effctor"/>
</dbReference>
<dbReference type="PANTHER" id="PTHR47691">
    <property type="entry name" value="REGULATOR-RELATED"/>
    <property type="match status" value="1"/>
</dbReference>
<evidence type="ECO:0000256" key="1">
    <source>
        <dbReference type="ARBA" id="ARBA00005820"/>
    </source>
</evidence>
<keyword evidence="2 3" id="KW-0238">DNA-binding</keyword>
<evidence type="ECO:0000256" key="2">
    <source>
        <dbReference type="ARBA" id="ARBA00023125"/>
    </source>
</evidence>
<evidence type="ECO:0000259" key="4">
    <source>
        <dbReference type="PROSITE" id="PS51755"/>
    </source>
</evidence>
<name>A0ABN2G102_9ACTN</name>
<dbReference type="InterPro" id="IPR019734">
    <property type="entry name" value="TPR_rpt"/>
</dbReference>
<dbReference type="InterPro" id="IPR001867">
    <property type="entry name" value="OmpR/PhoB-type_DNA-bd"/>
</dbReference>
<dbReference type="Gene3D" id="1.10.10.10">
    <property type="entry name" value="Winged helix-like DNA-binding domain superfamily/Winged helix DNA-binding domain"/>
    <property type="match status" value="1"/>
</dbReference>
<feature type="domain" description="OmpR/PhoB-type" evidence="4">
    <location>
        <begin position="1"/>
        <end position="100"/>
    </location>
</feature>
<gene>
    <name evidence="5" type="ORF">GCM10009765_10500</name>
</gene>
<dbReference type="PANTHER" id="PTHR47691:SF3">
    <property type="entry name" value="HTH-TYPE TRANSCRIPTIONAL REGULATOR RV0890C-RELATED"/>
    <property type="match status" value="1"/>
</dbReference>
<dbReference type="InterPro" id="IPR036388">
    <property type="entry name" value="WH-like_DNA-bd_sf"/>
</dbReference>
<dbReference type="Pfam" id="PF03704">
    <property type="entry name" value="BTAD"/>
    <property type="match status" value="1"/>
</dbReference>
<evidence type="ECO:0000313" key="5">
    <source>
        <dbReference type="EMBL" id="GAA1662916.1"/>
    </source>
</evidence>
<dbReference type="InterPro" id="IPR005158">
    <property type="entry name" value="BTAD"/>
</dbReference>
<protein>
    <submittedName>
        <fullName evidence="5">BTAD domain-containing putative transcriptional regulator</fullName>
    </submittedName>
</protein>
<dbReference type="InterPro" id="IPR058852">
    <property type="entry name" value="HTH_77"/>
</dbReference>
<dbReference type="SUPFAM" id="SSF48452">
    <property type="entry name" value="TPR-like"/>
    <property type="match status" value="2"/>
</dbReference>